<evidence type="ECO:0000313" key="3">
    <source>
        <dbReference type="RefSeq" id="XP_054837501.1"/>
    </source>
</evidence>
<keyword evidence="1 3" id="KW-0812">Transmembrane</keyword>
<feature type="transmembrane region" description="Helical" evidence="1">
    <location>
        <begin position="160"/>
        <end position="184"/>
    </location>
</feature>
<dbReference type="Proteomes" id="UP001190640">
    <property type="component" value="Chromosome 5"/>
</dbReference>
<evidence type="ECO:0000256" key="1">
    <source>
        <dbReference type="SAM" id="Phobius"/>
    </source>
</evidence>
<feature type="transmembrane region" description="Helical" evidence="1">
    <location>
        <begin position="113"/>
        <end position="140"/>
    </location>
</feature>
<dbReference type="InterPro" id="IPR028165">
    <property type="entry name" value="TMEM125"/>
</dbReference>
<dbReference type="CTD" id="128218"/>
<organism evidence="2 3">
    <name type="scientific">Eublepharis macularius</name>
    <name type="common">Leopard gecko</name>
    <name type="synonym">Cyrtodactylus macularius</name>
    <dbReference type="NCBI Taxonomy" id="481883"/>
    <lineage>
        <taxon>Eukaryota</taxon>
        <taxon>Metazoa</taxon>
        <taxon>Chordata</taxon>
        <taxon>Craniata</taxon>
        <taxon>Vertebrata</taxon>
        <taxon>Euteleostomi</taxon>
        <taxon>Lepidosauria</taxon>
        <taxon>Squamata</taxon>
        <taxon>Bifurcata</taxon>
        <taxon>Gekkota</taxon>
        <taxon>Eublepharidae</taxon>
        <taxon>Eublepharinae</taxon>
        <taxon>Eublepharis</taxon>
    </lineage>
</organism>
<reference evidence="3" key="1">
    <citation type="submission" date="2025-08" db="UniProtKB">
        <authorList>
            <consortium name="RefSeq"/>
        </authorList>
    </citation>
    <scope>IDENTIFICATION</scope>
    <source>
        <tissue evidence="3">Blood</tissue>
    </source>
</reference>
<dbReference type="KEGG" id="emc:129331145"/>
<evidence type="ECO:0000313" key="2">
    <source>
        <dbReference type="Proteomes" id="UP001190640"/>
    </source>
</evidence>
<gene>
    <name evidence="3" type="primary">TMEM125</name>
</gene>
<dbReference type="GeneID" id="129331145"/>
<feature type="transmembrane region" description="Helical" evidence="1">
    <location>
        <begin position="73"/>
        <end position="92"/>
    </location>
</feature>
<dbReference type="PANTHER" id="PTHR31416">
    <property type="entry name" value="TRANSMEMBRANE PROTEIN 125"/>
    <property type="match status" value="1"/>
</dbReference>
<dbReference type="PANTHER" id="PTHR31416:SF1">
    <property type="entry name" value="TRANSMEMBRANE PROTEIN 125"/>
    <property type="match status" value="1"/>
</dbReference>
<keyword evidence="1" id="KW-1133">Transmembrane helix</keyword>
<dbReference type="AlphaFoldDB" id="A0AA97JHD6"/>
<keyword evidence="2" id="KW-1185">Reference proteome</keyword>
<sequence length="226" mass="23861">MPELQQLGASRPPANAGQIQRNILEEHVELWWSQQPKKSFLCYGVAVALILACGAGGIALLYSTSSRSGEWRLGVGTTLCLLALLVLLKQLLSSAIQDMNCIRSREQVELLKSGGASDCAVLLLTALVLLVCGTVLTALSSTATTSSSTGTHTTRPLASMFISGIVLTASGAILLLSLLLYLMWTSCHSTTTHTRDAGNDRALFTISGRIAANQQLATTSSTANLI</sequence>
<accession>A0AA97JHD6</accession>
<protein>
    <submittedName>
        <fullName evidence="3">Transmembrane protein 125</fullName>
    </submittedName>
</protein>
<keyword evidence="1" id="KW-0472">Membrane</keyword>
<dbReference type="RefSeq" id="XP_054837501.1">
    <property type="nucleotide sequence ID" value="XM_054981526.1"/>
</dbReference>
<dbReference type="Pfam" id="PF15109">
    <property type="entry name" value="TMEM125"/>
    <property type="match status" value="1"/>
</dbReference>
<name>A0AA97JHD6_EUBMA</name>
<feature type="transmembrane region" description="Helical" evidence="1">
    <location>
        <begin position="40"/>
        <end position="61"/>
    </location>
</feature>
<proteinExistence type="predicted"/>